<dbReference type="InterPro" id="IPR047057">
    <property type="entry name" value="MerR_fam"/>
</dbReference>
<protein>
    <submittedName>
        <fullName evidence="3">MerR family transcriptional regulator</fullName>
    </submittedName>
</protein>
<gene>
    <name evidence="3" type="ORF">AADG42_10045</name>
</gene>
<dbReference type="Pfam" id="PF13411">
    <property type="entry name" value="MerR_1"/>
    <property type="match status" value="1"/>
</dbReference>
<dbReference type="InterPro" id="IPR009061">
    <property type="entry name" value="DNA-bd_dom_put_sf"/>
</dbReference>
<organism evidence="3 4">
    <name type="scientific">Ammonicoccus fulvus</name>
    <dbReference type="NCBI Taxonomy" id="3138240"/>
    <lineage>
        <taxon>Bacteria</taxon>
        <taxon>Bacillati</taxon>
        <taxon>Actinomycetota</taxon>
        <taxon>Actinomycetes</taxon>
        <taxon>Propionibacteriales</taxon>
        <taxon>Propionibacteriaceae</taxon>
        <taxon>Ammonicoccus</taxon>
    </lineage>
</organism>
<dbReference type="SMART" id="SM00422">
    <property type="entry name" value="HTH_MERR"/>
    <property type="match status" value="2"/>
</dbReference>
<dbReference type="InterPro" id="IPR000551">
    <property type="entry name" value="MerR-type_HTH_dom"/>
</dbReference>
<dbReference type="Pfam" id="PF00376">
    <property type="entry name" value="MerR"/>
    <property type="match status" value="1"/>
</dbReference>
<dbReference type="PANTHER" id="PTHR30204:SF93">
    <property type="entry name" value="HTH MERR-TYPE DOMAIN-CONTAINING PROTEIN"/>
    <property type="match status" value="1"/>
</dbReference>
<sequence length="244" mass="26503">MRPVDLATRAGVSTQQIRNLEAAGVLPPADRTGSGYRVYRGAHLSALLCYQALARGHGAGSARSIMEALSTGQIDQALALLDASHHELHQQRQALTETSQALTRVAAAVEHHAGPDAPLSIGELADYLGIRTSALRVWEHAGLLAPARQTSRRHRVYDSEDVRDARIIHLLRQGRYRFDRIRPIITELRGSKSADALQAALTERRTSLTHRARAMLDGAALLQQHITEFIASDAPAPSEPVTGS</sequence>
<dbReference type="PROSITE" id="PS50937">
    <property type="entry name" value="HTH_MERR_2"/>
    <property type="match status" value="2"/>
</dbReference>
<dbReference type="RefSeq" id="WP_223841892.1">
    <property type="nucleotide sequence ID" value="NZ_CP154795.1"/>
</dbReference>
<accession>A0ABZ3FNJ7</accession>
<dbReference type="PANTHER" id="PTHR30204">
    <property type="entry name" value="REDOX-CYCLING DRUG-SENSING TRANSCRIPTIONAL ACTIVATOR SOXR"/>
    <property type="match status" value="1"/>
</dbReference>
<keyword evidence="4" id="KW-1185">Reference proteome</keyword>
<evidence type="ECO:0000259" key="2">
    <source>
        <dbReference type="PROSITE" id="PS50937"/>
    </source>
</evidence>
<dbReference type="Gene3D" id="1.10.1660.10">
    <property type="match status" value="2"/>
</dbReference>
<evidence type="ECO:0000313" key="4">
    <source>
        <dbReference type="Proteomes" id="UP001442841"/>
    </source>
</evidence>
<reference evidence="3 4" key="1">
    <citation type="submission" date="2024-04" db="EMBL/GenBank/DDBJ databases">
        <title>Isolation of an actinomycete strain from pig manure.</title>
        <authorList>
            <person name="Gong T."/>
            <person name="Yu Z."/>
            <person name="An M."/>
            <person name="Wei C."/>
            <person name="Yang W."/>
            <person name="Liu L."/>
        </authorList>
    </citation>
    <scope>NUCLEOTIDE SEQUENCE [LARGE SCALE GENOMIC DNA]</scope>
    <source>
        <strain evidence="3 4">ZF39</strain>
    </source>
</reference>
<name>A0ABZ3FNJ7_9ACTN</name>
<evidence type="ECO:0000313" key="3">
    <source>
        <dbReference type="EMBL" id="XAN07621.1"/>
    </source>
</evidence>
<feature type="domain" description="HTH merR-type" evidence="2">
    <location>
        <begin position="1"/>
        <end position="48"/>
    </location>
</feature>
<feature type="domain" description="HTH merR-type" evidence="2">
    <location>
        <begin position="118"/>
        <end position="173"/>
    </location>
</feature>
<dbReference type="Proteomes" id="UP001442841">
    <property type="component" value="Chromosome"/>
</dbReference>
<keyword evidence="1" id="KW-0238">DNA-binding</keyword>
<dbReference type="SUPFAM" id="SSF46955">
    <property type="entry name" value="Putative DNA-binding domain"/>
    <property type="match status" value="2"/>
</dbReference>
<dbReference type="EMBL" id="CP154795">
    <property type="protein sequence ID" value="XAN07621.1"/>
    <property type="molecule type" value="Genomic_DNA"/>
</dbReference>
<proteinExistence type="predicted"/>
<evidence type="ECO:0000256" key="1">
    <source>
        <dbReference type="ARBA" id="ARBA00023125"/>
    </source>
</evidence>